<proteinExistence type="predicted"/>
<gene>
    <name evidence="1" type="ORF">OQZ29_08805</name>
</gene>
<protein>
    <recommendedName>
        <fullName evidence="3">Lipocalin-like domain-containing protein</fullName>
    </recommendedName>
</protein>
<organism evidence="1 2">
    <name type="scientific">Pedobacter agri</name>
    <dbReference type="NCBI Taxonomy" id="454586"/>
    <lineage>
        <taxon>Bacteria</taxon>
        <taxon>Pseudomonadati</taxon>
        <taxon>Bacteroidota</taxon>
        <taxon>Sphingobacteriia</taxon>
        <taxon>Sphingobacteriales</taxon>
        <taxon>Sphingobacteriaceae</taxon>
        <taxon>Pedobacter</taxon>
    </lineage>
</organism>
<dbReference type="EMBL" id="JAPJUH010000002">
    <property type="protein sequence ID" value="MCX3264841.1"/>
    <property type="molecule type" value="Genomic_DNA"/>
</dbReference>
<keyword evidence="2" id="KW-1185">Reference proteome</keyword>
<evidence type="ECO:0008006" key="3">
    <source>
        <dbReference type="Google" id="ProtNLM"/>
    </source>
</evidence>
<comment type="caution">
    <text evidence="1">The sequence shown here is derived from an EMBL/GenBank/DDBJ whole genome shotgun (WGS) entry which is preliminary data.</text>
</comment>
<name>A0A9X3DCV2_9SPHI</name>
<evidence type="ECO:0000313" key="2">
    <source>
        <dbReference type="Proteomes" id="UP001142592"/>
    </source>
</evidence>
<accession>A0A9X3DCV2</accession>
<dbReference type="RefSeq" id="WP_010600075.1">
    <property type="nucleotide sequence ID" value="NZ_JAPJUH010000002.1"/>
</dbReference>
<dbReference type="Proteomes" id="UP001142592">
    <property type="component" value="Unassembled WGS sequence"/>
</dbReference>
<evidence type="ECO:0000313" key="1">
    <source>
        <dbReference type="EMBL" id="MCX3264841.1"/>
    </source>
</evidence>
<sequence length="148" mass="17156">MKKLQYILIICLFYFTACKKNTGDQTPEIISENQQKIQGRWTQVYFKRFDYNKGNIDRVVEGEVKSGEYIEFFGNRYRFHNGTQMVDNGSTFSFDDGELAIRDGNTVFYSTIKWQSADAFIEVRDDGSAAGGPENKSVFEYSYVRKIN</sequence>
<reference evidence="1" key="1">
    <citation type="submission" date="2022-11" db="EMBL/GenBank/DDBJ databases">
        <authorList>
            <person name="Graham C."/>
            <person name="Newman J.D."/>
        </authorList>
    </citation>
    <scope>NUCLEOTIDE SEQUENCE</scope>
    <source>
        <strain evidence="1">DSM 19486</strain>
    </source>
</reference>
<dbReference type="AlphaFoldDB" id="A0A9X3DCV2"/>